<dbReference type="Pfam" id="PF01328">
    <property type="entry name" value="Peroxidase_2"/>
    <property type="match status" value="1"/>
</dbReference>
<keyword evidence="2 10" id="KW-0575">Peroxidase</keyword>
<dbReference type="InterPro" id="IPR000028">
    <property type="entry name" value="Chloroperoxidase"/>
</dbReference>
<keyword evidence="5" id="KW-0560">Oxidoreductase</keyword>
<sequence>MRVTLLSLAIFATAAVCQDAQHAWQAPGAGDRRSPCPLLNSLANHGYLPRHGQNMSVDALIDGMHAGLNLREDAKLFFRLQGNKAVTASTTGVKDTFNLQDLNTHDLIEHDASLSRADIFFGDNWSFNQTIFDETKSYWVSETISIRDAAKALAARQKSAESINPEFNLPLDGHTNSLGQTAMYLGLFGDYDDGNANRAWVEYFFENERLPYELGWARRTDDDKIPATGILALTTKVAVHYLAVKIGL</sequence>
<evidence type="ECO:0000256" key="2">
    <source>
        <dbReference type="ARBA" id="ARBA00022559"/>
    </source>
</evidence>
<keyword evidence="6" id="KW-0408">Iron</keyword>
<dbReference type="PANTHER" id="PTHR33577:SF9">
    <property type="entry name" value="PEROXIDASE STCC"/>
    <property type="match status" value="1"/>
</dbReference>
<feature type="signal peptide" evidence="8">
    <location>
        <begin position="1"/>
        <end position="17"/>
    </location>
</feature>
<dbReference type="AlphaFoldDB" id="A0A4R8QAF2"/>
<evidence type="ECO:0000259" key="9">
    <source>
        <dbReference type="PROSITE" id="PS51405"/>
    </source>
</evidence>
<dbReference type="SUPFAM" id="SSF47571">
    <property type="entry name" value="Cloroperoxidase"/>
    <property type="match status" value="1"/>
</dbReference>
<organism evidence="10 11">
    <name type="scientific">Colletotrichum trifolii</name>
    <dbReference type="NCBI Taxonomy" id="5466"/>
    <lineage>
        <taxon>Eukaryota</taxon>
        <taxon>Fungi</taxon>
        <taxon>Dikarya</taxon>
        <taxon>Ascomycota</taxon>
        <taxon>Pezizomycotina</taxon>
        <taxon>Sordariomycetes</taxon>
        <taxon>Hypocreomycetidae</taxon>
        <taxon>Glomerellales</taxon>
        <taxon>Glomerellaceae</taxon>
        <taxon>Colletotrichum</taxon>
        <taxon>Colletotrichum orbiculare species complex</taxon>
    </lineage>
</organism>
<feature type="chain" id="PRO_5020759530" evidence="8">
    <location>
        <begin position="18"/>
        <end position="248"/>
    </location>
</feature>
<evidence type="ECO:0000256" key="4">
    <source>
        <dbReference type="ARBA" id="ARBA00022723"/>
    </source>
</evidence>
<dbReference type="STRING" id="5466.A0A4R8QAF2"/>
<keyword evidence="4" id="KW-0479">Metal-binding</keyword>
<evidence type="ECO:0000256" key="3">
    <source>
        <dbReference type="ARBA" id="ARBA00022617"/>
    </source>
</evidence>
<comment type="caution">
    <text evidence="10">The sequence shown here is derived from an EMBL/GenBank/DDBJ whole genome shotgun (WGS) entry which is preliminary data.</text>
</comment>
<evidence type="ECO:0000256" key="8">
    <source>
        <dbReference type="SAM" id="SignalP"/>
    </source>
</evidence>
<dbReference type="InterPro" id="IPR036851">
    <property type="entry name" value="Chloroperoxidase-like_sf"/>
</dbReference>
<comment type="similarity">
    <text evidence="7">Belongs to the chloroperoxidase family.</text>
</comment>
<evidence type="ECO:0000313" key="10">
    <source>
        <dbReference type="EMBL" id="TDZ32185.1"/>
    </source>
</evidence>
<keyword evidence="8" id="KW-0732">Signal</keyword>
<dbReference type="Gene3D" id="1.10.489.10">
    <property type="entry name" value="Chloroperoxidase-like"/>
    <property type="match status" value="1"/>
</dbReference>
<evidence type="ECO:0000256" key="5">
    <source>
        <dbReference type="ARBA" id="ARBA00023002"/>
    </source>
</evidence>
<accession>A0A4R8QAF2</accession>
<dbReference type="GO" id="GO:0046872">
    <property type="term" value="F:metal ion binding"/>
    <property type="evidence" value="ECO:0007669"/>
    <property type="project" value="UniProtKB-KW"/>
</dbReference>
<evidence type="ECO:0000256" key="1">
    <source>
        <dbReference type="ARBA" id="ARBA00001970"/>
    </source>
</evidence>
<dbReference type="EMBL" id="RYZW01000554">
    <property type="protein sequence ID" value="TDZ32185.1"/>
    <property type="molecule type" value="Genomic_DNA"/>
</dbReference>
<name>A0A4R8QAF2_COLTR</name>
<protein>
    <submittedName>
        <fullName evidence="10">Putative sterigmatocystin biosynthesis peroxidase stcC</fullName>
    </submittedName>
</protein>
<evidence type="ECO:0000313" key="11">
    <source>
        <dbReference type="Proteomes" id="UP000295703"/>
    </source>
</evidence>
<keyword evidence="3" id="KW-0349">Heme</keyword>
<proteinExistence type="inferred from homology"/>
<feature type="domain" description="Heme haloperoxidase family profile" evidence="9">
    <location>
        <begin position="20"/>
        <end position="232"/>
    </location>
</feature>
<dbReference type="PROSITE" id="PS51405">
    <property type="entry name" value="HEME_HALOPEROXIDASE"/>
    <property type="match status" value="1"/>
</dbReference>
<comment type="cofactor">
    <cofactor evidence="1">
        <name>heme b</name>
        <dbReference type="ChEBI" id="CHEBI:60344"/>
    </cofactor>
</comment>
<evidence type="ECO:0000256" key="7">
    <source>
        <dbReference type="ARBA" id="ARBA00025795"/>
    </source>
</evidence>
<reference evidence="10 11" key="1">
    <citation type="submission" date="2018-12" db="EMBL/GenBank/DDBJ databases">
        <title>Genome sequence and assembly of Colletotrichum trifolii.</title>
        <authorList>
            <person name="Gan P."/>
            <person name="Shirasu K."/>
        </authorList>
    </citation>
    <scope>NUCLEOTIDE SEQUENCE [LARGE SCALE GENOMIC DNA]</scope>
    <source>
        <strain evidence="10 11">543-2</strain>
    </source>
</reference>
<keyword evidence="11" id="KW-1185">Reference proteome</keyword>
<dbReference type="Proteomes" id="UP000295703">
    <property type="component" value="Unassembled WGS sequence"/>
</dbReference>
<dbReference type="PANTHER" id="PTHR33577">
    <property type="entry name" value="STERIGMATOCYSTIN BIOSYNTHESIS PEROXIDASE STCC-RELATED"/>
    <property type="match status" value="1"/>
</dbReference>
<evidence type="ECO:0000256" key="6">
    <source>
        <dbReference type="ARBA" id="ARBA00023004"/>
    </source>
</evidence>
<dbReference type="GO" id="GO:0004601">
    <property type="term" value="F:peroxidase activity"/>
    <property type="evidence" value="ECO:0007669"/>
    <property type="project" value="UniProtKB-KW"/>
</dbReference>
<gene>
    <name evidence="10" type="ORF">CTRI78_v011788</name>
</gene>